<keyword evidence="3" id="KW-0408">Iron</keyword>
<name>K1JFF9_9BURK</name>
<keyword evidence="4" id="KW-0411">Iron-sulfur</keyword>
<evidence type="ECO:0000313" key="7">
    <source>
        <dbReference type="Proteomes" id="UP000005835"/>
    </source>
</evidence>
<comment type="caution">
    <text evidence="6">The sequence shown here is derived from an EMBL/GenBank/DDBJ whole genome shotgun (WGS) entry which is preliminary data.</text>
</comment>
<evidence type="ECO:0000256" key="2">
    <source>
        <dbReference type="ARBA" id="ARBA00022723"/>
    </source>
</evidence>
<dbReference type="GO" id="GO:0051539">
    <property type="term" value="F:4 iron, 4 sulfur cluster binding"/>
    <property type="evidence" value="ECO:0007669"/>
    <property type="project" value="UniProtKB-KW"/>
</dbReference>
<gene>
    <name evidence="6" type="ORF">HMPREF9465_02052</name>
</gene>
<evidence type="ECO:0000259" key="5">
    <source>
        <dbReference type="PROSITE" id="PS51379"/>
    </source>
</evidence>
<feature type="domain" description="4Fe-4S ferredoxin-type" evidence="5">
    <location>
        <begin position="279"/>
        <end position="308"/>
    </location>
</feature>
<feature type="domain" description="4Fe-4S ferredoxin-type" evidence="5">
    <location>
        <begin position="246"/>
        <end position="275"/>
    </location>
</feature>
<dbReference type="InterPro" id="IPR017900">
    <property type="entry name" value="4Fe4S_Fe_S_CS"/>
</dbReference>
<sequence length="349" mass="36089">MTGAVRLIAGRCVRERHAGAKCTACADACPARALSFEGAALRIISPACEGCGACAAACPRDALELPGAGWREAVAAVPSSGVLECRCSHAAQGPGTPVPCIGGLCATTRLELLRGGLRTLRIATGVCEGCPAEVRCEGVTLRNAFVRDLREMAGAFGRTVDVVFSTEPVPEVDGGRRHLLGIVVRKSTAPVSPERIAEHAPDKSAGHLLVTEGSRRRLMAARGLLSGMQDAEGVRAAKAACLAGLRVPQFDSEKCTACGLCAAACPQYALSAKTEGEGFTIAAVETACTGCGLCADICTSKAVSFGAPDSADAWLSGRPVVKLAVKGRRRASAWEGIVERSFTSGYFNR</sequence>
<dbReference type="PROSITE" id="PS51379">
    <property type="entry name" value="4FE4S_FER_2"/>
    <property type="match status" value="3"/>
</dbReference>
<evidence type="ECO:0000256" key="3">
    <source>
        <dbReference type="ARBA" id="ARBA00023004"/>
    </source>
</evidence>
<proteinExistence type="predicted"/>
<dbReference type="RefSeq" id="WP_005436770.1">
    <property type="nucleotide sequence ID" value="NZ_JH815520.1"/>
</dbReference>
<dbReference type="PROSITE" id="PS00198">
    <property type="entry name" value="4FE4S_FER_1"/>
    <property type="match status" value="2"/>
</dbReference>
<keyword evidence="7" id="KW-1185">Reference proteome</keyword>
<dbReference type="HOGENOM" id="CLU_048087_3_0_4"/>
<dbReference type="STRING" id="742823.HMPREF9465_02052"/>
<dbReference type="PANTHER" id="PTHR43687">
    <property type="entry name" value="ADENYLYLSULFATE REDUCTASE, BETA SUBUNIT"/>
    <property type="match status" value="1"/>
</dbReference>
<dbReference type="SUPFAM" id="SSF54862">
    <property type="entry name" value="4Fe-4S ferredoxins"/>
    <property type="match status" value="2"/>
</dbReference>
<dbReference type="InterPro" id="IPR050572">
    <property type="entry name" value="Fe-S_Ferredoxin"/>
</dbReference>
<organism evidence="6 7">
    <name type="scientific">Sutterella wadsworthensis 2_1_59BFAA</name>
    <dbReference type="NCBI Taxonomy" id="742823"/>
    <lineage>
        <taxon>Bacteria</taxon>
        <taxon>Pseudomonadati</taxon>
        <taxon>Pseudomonadota</taxon>
        <taxon>Betaproteobacteria</taxon>
        <taxon>Burkholderiales</taxon>
        <taxon>Sutterellaceae</taxon>
        <taxon>Sutterella</taxon>
    </lineage>
</organism>
<accession>K1JFF9</accession>
<evidence type="ECO:0000313" key="6">
    <source>
        <dbReference type="EMBL" id="EKB30315.1"/>
    </source>
</evidence>
<feature type="domain" description="4Fe-4S ferredoxin-type" evidence="5">
    <location>
        <begin position="39"/>
        <end position="68"/>
    </location>
</feature>
<reference evidence="6 7" key="1">
    <citation type="submission" date="2012-05" db="EMBL/GenBank/DDBJ databases">
        <title>The Genome Sequence of Sutterella wadsworthensis 2_1_59BFAA.</title>
        <authorList>
            <consortium name="The Broad Institute Genome Sequencing Platform"/>
            <person name="Earl A."/>
            <person name="Ward D."/>
            <person name="Feldgarden M."/>
            <person name="Gevers D."/>
            <person name="Daigneault M."/>
            <person name="Strauss J."/>
            <person name="Allen-Vercoe E."/>
            <person name="Walker B."/>
            <person name="Young S.K."/>
            <person name="Zeng Q."/>
            <person name="Gargeya S."/>
            <person name="Fitzgerald M."/>
            <person name="Haas B."/>
            <person name="Abouelleil A."/>
            <person name="Alvarado L."/>
            <person name="Arachchi H.M."/>
            <person name="Berlin A.M."/>
            <person name="Chapman S.B."/>
            <person name="Goldberg J."/>
            <person name="Griggs A."/>
            <person name="Gujja S."/>
            <person name="Hansen M."/>
            <person name="Howarth C."/>
            <person name="Imamovic A."/>
            <person name="Larimer J."/>
            <person name="McCowen C."/>
            <person name="Montmayeur A."/>
            <person name="Murphy C."/>
            <person name="Neiman D."/>
            <person name="Pearson M."/>
            <person name="Priest M."/>
            <person name="Roberts A."/>
            <person name="Saif S."/>
            <person name="Shea T."/>
            <person name="Sisk P."/>
            <person name="Sykes S."/>
            <person name="Wortman J."/>
            <person name="Nusbaum C."/>
            <person name="Birren B."/>
        </authorList>
    </citation>
    <scope>NUCLEOTIDE SEQUENCE [LARGE SCALE GENOMIC DNA]</scope>
    <source>
        <strain evidence="6 7">2_1_59BFAA</strain>
    </source>
</reference>
<evidence type="ECO:0000256" key="1">
    <source>
        <dbReference type="ARBA" id="ARBA00022485"/>
    </source>
</evidence>
<dbReference type="Proteomes" id="UP000005835">
    <property type="component" value="Unassembled WGS sequence"/>
</dbReference>
<dbReference type="Pfam" id="PF12838">
    <property type="entry name" value="Fer4_7"/>
    <property type="match status" value="2"/>
</dbReference>
<dbReference type="PANTHER" id="PTHR43687:SF1">
    <property type="entry name" value="FERREDOXIN III"/>
    <property type="match status" value="1"/>
</dbReference>
<dbReference type="PATRIC" id="fig|742823.3.peg.2052"/>
<keyword evidence="1" id="KW-0004">4Fe-4S</keyword>
<dbReference type="Gene3D" id="3.30.70.20">
    <property type="match status" value="2"/>
</dbReference>
<evidence type="ECO:0000256" key="4">
    <source>
        <dbReference type="ARBA" id="ARBA00023014"/>
    </source>
</evidence>
<keyword evidence="2" id="KW-0479">Metal-binding</keyword>
<dbReference type="AlphaFoldDB" id="K1JFF9"/>
<protein>
    <recommendedName>
        <fullName evidence="5">4Fe-4S ferredoxin-type domain-containing protein</fullName>
    </recommendedName>
</protein>
<dbReference type="eggNOG" id="COG1148">
    <property type="taxonomic scope" value="Bacteria"/>
</dbReference>
<dbReference type="GO" id="GO:0046872">
    <property type="term" value="F:metal ion binding"/>
    <property type="evidence" value="ECO:0007669"/>
    <property type="project" value="UniProtKB-KW"/>
</dbReference>
<dbReference type="EMBL" id="ADMG01000046">
    <property type="protein sequence ID" value="EKB30315.1"/>
    <property type="molecule type" value="Genomic_DNA"/>
</dbReference>
<dbReference type="InterPro" id="IPR017896">
    <property type="entry name" value="4Fe4S_Fe-S-bd"/>
</dbReference>
<dbReference type="OrthoDB" id="9781785at2"/>